<protein>
    <submittedName>
        <fullName evidence="2">Uncharacterized protein</fullName>
    </submittedName>
</protein>
<comment type="caution">
    <text evidence="2">The sequence shown here is derived from an EMBL/GenBank/DDBJ whole genome shotgun (WGS) entry which is preliminary data.</text>
</comment>
<sequence length="206" mass="23379">MIISELQKNLSQKDQVISHLLERAQAKELQIENKTSTKNTKSLNMNSEARSTGAGEKKEKQVSSIKNSQKSNTSKNSYLRKRKTIKEHALKKKNDRSKMIHPLQMTNEDYPSGFENTKDALQTHVKLLWGLVTQHAVPTAPDPTELNEFYQCFSNSDQIEVATSNEGSSLVPVDTIKTLHEAREKHMKIGKNLSHISDFSIQYVRS</sequence>
<evidence type="ECO:0000313" key="3">
    <source>
        <dbReference type="Proteomes" id="UP000765509"/>
    </source>
</evidence>
<dbReference type="EMBL" id="AVOT02019689">
    <property type="protein sequence ID" value="MBW0507412.1"/>
    <property type="molecule type" value="Genomic_DNA"/>
</dbReference>
<reference evidence="2" key="1">
    <citation type="submission" date="2021-03" db="EMBL/GenBank/DDBJ databases">
        <title>Draft genome sequence of rust myrtle Austropuccinia psidii MF-1, a brazilian biotype.</title>
        <authorList>
            <person name="Quecine M.C."/>
            <person name="Pachon D.M.R."/>
            <person name="Bonatelli M.L."/>
            <person name="Correr F.H."/>
            <person name="Franceschini L.M."/>
            <person name="Leite T.F."/>
            <person name="Margarido G.R.A."/>
            <person name="Almeida C.A."/>
            <person name="Ferrarezi J.A."/>
            <person name="Labate C.A."/>
        </authorList>
    </citation>
    <scope>NUCLEOTIDE SEQUENCE</scope>
    <source>
        <strain evidence="2">MF-1</strain>
    </source>
</reference>
<dbReference type="Proteomes" id="UP000765509">
    <property type="component" value="Unassembled WGS sequence"/>
</dbReference>
<dbReference type="OrthoDB" id="2507162at2759"/>
<evidence type="ECO:0000313" key="2">
    <source>
        <dbReference type="EMBL" id="MBW0507412.1"/>
    </source>
</evidence>
<feature type="compositionally biased region" description="Low complexity" evidence="1">
    <location>
        <begin position="63"/>
        <end position="77"/>
    </location>
</feature>
<evidence type="ECO:0000256" key="1">
    <source>
        <dbReference type="SAM" id="MobiDB-lite"/>
    </source>
</evidence>
<keyword evidence="3" id="KW-1185">Reference proteome</keyword>
<organism evidence="2 3">
    <name type="scientific">Austropuccinia psidii MF-1</name>
    <dbReference type="NCBI Taxonomy" id="1389203"/>
    <lineage>
        <taxon>Eukaryota</taxon>
        <taxon>Fungi</taxon>
        <taxon>Dikarya</taxon>
        <taxon>Basidiomycota</taxon>
        <taxon>Pucciniomycotina</taxon>
        <taxon>Pucciniomycetes</taxon>
        <taxon>Pucciniales</taxon>
        <taxon>Sphaerophragmiaceae</taxon>
        <taxon>Austropuccinia</taxon>
    </lineage>
</organism>
<proteinExistence type="predicted"/>
<gene>
    <name evidence="2" type="ORF">O181_047127</name>
</gene>
<feature type="compositionally biased region" description="Polar residues" evidence="1">
    <location>
        <begin position="32"/>
        <end position="50"/>
    </location>
</feature>
<feature type="compositionally biased region" description="Basic residues" evidence="1">
    <location>
        <begin position="78"/>
        <end position="95"/>
    </location>
</feature>
<dbReference type="AlphaFoldDB" id="A0A9Q3DSK9"/>
<accession>A0A9Q3DSK9</accession>
<name>A0A9Q3DSK9_9BASI</name>
<feature type="region of interest" description="Disordered" evidence="1">
    <location>
        <begin position="31"/>
        <end position="95"/>
    </location>
</feature>